<evidence type="ECO:0000313" key="12">
    <source>
        <dbReference type="EMBL" id="SKA34444.1"/>
    </source>
</evidence>
<dbReference type="GO" id="GO:0008422">
    <property type="term" value="F:beta-glucosidase activity"/>
    <property type="evidence" value="ECO:0007669"/>
    <property type="project" value="UniProtKB-EC"/>
</dbReference>
<feature type="binding site" evidence="10">
    <location>
        <position position="412"/>
    </location>
    <ligand>
        <name>substrate</name>
    </ligand>
</feature>
<dbReference type="PANTHER" id="PTHR10353">
    <property type="entry name" value="GLYCOSYL HYDROLASE"/>
    <property type="match status" value="1"/>
</dbReference>
<evidence type="ECO:0000256" key="7">
    <source>
        <dbReference type="ARBA" id="ARBA00023295"/>
    </source>
</evidence>
<organism evidence="12 13">
    <name type="scientific">Marinactinospora thermotolerans DSM 45154</name>
    <dbReference type="NCBI Taxonomy" id="1122192"/>
    <lineage>
        <taxon>Bacteria</taxon>
        <taxon>Bacillati</taxon>
        <taxon>Actinomycetota</taxon>
        <taxon>Actinomycetes</taxon>
        <taxon>Streptosporangiales</taxon>
        <taxon>Nocardiopsidaceae</taxon>
        <taxon>Marinactinospora</taxon>
    </lineage>
</organism>
<evidence type="ECO:0000256" key="5">
    <source>
        <dbReference type="ARBA" id="ARBA00023001"/>
    </source>
</evidence>
<keyword evidence="8" id="KW-0624">Polysaccharide degradation</keyword>
<keyword evidence="4 11" id="KW-0378">Hydrolase</keyword>
<dbReference type="PANTHER" id="PTHR10353:SF36">
    <property type="entry name" value="LP05116P"/>
    <property type="match status" value="1"/>
</dbReference>
<feature type="active site" description="Nucleophile" evidence="9">
    <location>
        <position position="365"/>
    </location>
</feature>
<dbReference type="GO" id="GO:0030245">
    <property type="term" value="P:cellulose catabolic process"/>
    <property type="evidence" value="ECO:0007669"/>
    <property type="project" value="UniProtKB-KW"/>
</dbReference>
<accession>A0A1T4T1S7</accession>
<dbReference type="InterPro" id="IPR001360">
    <property type="entry name" value="Glyco_hydro_1"/>
</dbReference>
<dbReference type="STRING" id="1122192.SAMN02745673_04297"/>
<dbReference type="GO" id="GO:0005829">
    <property type="term" value="C:cytosol"/>
    <property type="evidence" value="ECO:0007669"/>
    <property type="project" value="TreeGrafter"/>
</dbReference>
<feature type="active site" description="Proton donor" evidence="9">
    <location>
        <position position="172"/>
    </location>
</feature>
<comment type="catalytic activity">
    <reaction evidence="1 11">
        <text>Hydrolysis of terminal, non-reducing beta-D-glucosyl residues with release of beta-D-glucose.</text>
        <dbReference type="EC" id="3.2.1.21"/>
    </reaction>
</comment>
<evidence type="ECO:0000256" key="11">
    <source>
        <dbReference type="RuleBase" id="RU361175"/>
    </source>
</evidence>
<sequence length="461" mass="50537">MPSTDHSDSSTVLFPRDFLWGVATAAYQVEGASEQRGASIWDEFCRIPGRIADGSSGRVACDHYHRFPGDVALMAELGLSAYRFSISWPRIMPLGRGRIDTAGVDFYARLIDELLAVGIEPVPTLYHWDLPQALEEEGGWLVRSTAERFADYARAVAARLGDRVTRWITLNEPFVHMAYGYAFGVHAPGRTLMFDALPVAHHQLLAHALAARALRDGGHQVLLAHNHTPVVPASGAPQDRAAAQVYDALHNRLLLDPLLLGRYPDLAALAALGAPDLGDFVRDADLDLMAGSLDGLGVNYYMPTLVAAPGPGEALPFALPDYTSRFPGTPVTAFGWPVAPEGLYRVLTGLRDRYGAALPPLHVTENGCSRADTPDGAGRVADPERIDYLDRHLRALVAAKRDGVDVRGYFVWSLLDNFEWAEGFTQRFGLVHVDYRTQARTPKDSFAWYRDRIARARAGTA</sequence>
<dbReference type="Gene3D" id="3.20.20.80">
    <property type="entry name" value="Glycosidases"/>
    <property type="match status" value="1"/>
</dbReference>
<feature type="binding site" evidence="10">
    <location>
        <position position="301"/>
    </location>
    <ligand>
        <name>substrate</name>
    </ligand>
</feature>
<dbReference type="Proteomes" id="UP000190637">
    <property type="component" value="Unassembled WGS sequence"/>
</dbReference>
<feature type="binding site" evidence="10">
    <location>
        <position position="28"/>
    </location>
    <ligand>
        <name>substrate</name>
    </ligand>
</feature>
<dbReference type="PROSITE" id="PS00653">
    <property type="entry name" value="GLYCOSYL_HYDROL_F1_2"/>
    <property type="match status" value="1"/>
</dbReference>
<evidence type="ECO:0000256" key="3">
    <source>
        <dbReference type="ARBA" id="ARBA00012744"/>
    </source>
</evidence>
<dbReference type="Pfam" id="PF00232">
    <property type="entry name" value="Glyco_hydro_1"/>
    <property type="match status" value="1"/>
</dbReference>
<dbReference type="EMBL" id="FUWS01000013">
    <property type="protein sequence ID" value="SKA34444.1"/>
    <property type="molecule type" value="Genomic_DNA"/>
</dbReference>
<feature type="binding site" evidence="10">
    <location>
        <position position="171"/>
    </location>
    <ligand>
        <name>substrate</name>
    </ligand>
</feature>
<evidence type="ECO:0000256" key="4">
    <source>
        <dbReference type="ARBA" id="ARBA00022801"/>
    </source>
</evidence>
<gene>
    <name evidence="12" type="ORF">SAMN02745673_04297</name>
</gene>
<dbReference type="FunFam" id="3.20.20.80:FF:000004">
    <property type="entry name" value="Beta-glucosidase 6-phospho-beta-glucosidase"/>
    <property type="match status" value="1"/>
</dbReference>
<evidence type="ECO:0000313" key="13">
    <source>
        <dbReference type="Proteomes" id="UP000190637"/>
    </source>
</evidence>
<evidence type="ECO:0000256" key="6">
    <source>
        <dbReference type="ARBA" id="ARBA00023277"/>
    </source>
</evidence>
<feature type="binding site" evidence="10">
    <location>
        <begin position="419"/>
        <end position="420"/>
    </location>
    <ligand>
        <name>substrate</name>
    </ligand>
</feature>
<dbReference type="InterPro" id="IPR017736">
    <property type="entry name" value="Glyco_hydro_1_beta-glucosidase"/>
</dbReference>
<keyword evidence="13" id="KW-1185">Reference proteome</keyword>
<dbReference type="SUPFAM" id="SSF51445">
    <property type="entry name" value="(Trans)glycosidases"/>
    <property type="match status" value="1"/>
</dbReference>
<proteinExistence type="inferred from homology"/>
<dbReference type="InterPro" id="IPR017853">
    <property type="entry name" value="GH"/>
</dbReference>
<evidence type="ECO:0000256" key="9">
    <source>
        <dbReference type="PIRSR" id="PIRSR617736-1"/>
    </source>
</evidence>
<evidence type="ECO:0000256" key="8">
    <source>
        <dbReference type="ARBA" id="ARBA00023326"/>
    </source>
</evidence>
<evidence type="ECO:0000256" key="10">
    <source>
        <dbReference type="PIRSR" id="PIRSR617736-2"/>
    </source>
</evidence>
<dbReference type="AlphaFoldDB" id="A0A1T4T1S7"/>
<evidence type="ECO:0000256" key="2">
    <source>
        <dbReference type="ARBA" id="ARBA00010838"/>
    </source>
</evidence>
<dbReference type="InterPro" id="IPR033132">
    <property type="entry name" value="GH_1_N_CS"/>
</dbReference>
<keyword evidence="7 11" id="KW-0326">Glycosidase</keyword>
<dbReference type="NCBIfam" id="TIGR03356">
    <property type="entry name" value="BGL"/>
    <property type="match status" value="1"/>
</dbReference>
<protein>
    <recommendedName>
        <fullName evidence="3 11">Beta-glucosidase</fullName>
        <ecNumber evidence="3 11">3.2.1.21</ecNumber>
    </recommendedName>
</protein>
<name>A0A1T4T1S7_9ACTN</name>
<reference evidence="12 13" key="1">
    <citation type="submission" date="2017-02" db="EMBL/GenBank/DDBJ databases">
        <authorList>
            <person name="Peterson S.W."/>
        </authorList>
    </citation>
    <scope>NUCLEOTIDE SEQUENCE [LARGE SCALE GENOMIC DNA]</scope>
    <source>
        <strain evidence="12 13">DSM 45154</strain>
    </source>
</reference>
<keyword evidence="5" id="KW-0136">Cellulose degradation</keyword>
<comment type="similarity">
    <text evidence="2 11">Belongs to the glycosyl hydrolase 1 family.</text>
</comment>
<feature type="binding site" evidence="10">
    <location>
        <position position="127"/>
    </location>
    <ligand>
        <name>substrate</name>
    </ligand>
</feature>
<evidence type="ECO:0000256" key="1">
    <source>
        <dbReference type="ARBA" id="ARBA00000448"/>
    </source>
</evidence>
<dbReference type="EC" id="3.2.1.21" evidence="3 11"/>
<dbReference type="PRINTS" id="PR00131">
    <property type="entry name" value="GLHYDRLASE1"/>
</dbReference>
<keyword evidence="6" id="KW-0119">Carbohydrate metabolism</keyword>